<dbReference type="Pfam" id="PF13826">
    <property type="entry name" value="Monooxy_af470-like"/>
    <property type="match status" value="1"/>
</dbReference>
<dbReference type="Proteomes" id="UP000018895">
    <property type="component" value="Unassembled WGS sequence"/>
</dbReference>
<name>W4QA46_9BACI</name>
<evidence type="ECO:0000313" key="2">
    <source>
        <dbReference type="Proteomes" id="UP000018895"/>
    </source>
</evidence>
<protein>
    <submittedName>
        <fullName evidence="1">Uncharacterized protein</fullName>
    </submittedName>
</protein>
<dbReference type="STRING" id="1236971.JCM9152_189"/>
<dbReference type="EMBL" id="BAUU01000001">
    <property type="protein sequence ID" value="GAE28852.1"/>
    <property type="molecule type" value="Genomic_DNA"/>
</dbReference>
<evidence type="ECO:0000313" key="1">
    <source>
        <dbReference type="EMBL" id="GAE28852.1"/>
    </source>
</evidence>
<reference evidence="1" key="1">
    <citation type="journal article" date="2014" name="Genome Announc.">
        <title>Draft Genome Sequences of Three Alkaliphilic Bacillus Strains, Bacillus wakoensis JCM 9140T, Bacillus akibai JCM 9157T, and Bacillus hemicellulosilyticus JCM 9152T.</title>
        <authorList>
            <person name="Yuki M."/>
            <person name="Oshima K."/>
            <person name="Suda W."/>
            <person name="Oshida Y."/>
            <person name="Kitamura K."/>
            <person name="Iida T."/>
            <person name="Hattori M."/>
            <person name="Ohkuma M."/>
        </authorList>
    </citation>
    <scope>NUCLEOTIDE SEQUENCE [LARGE SCALE GENOMIC DNA]</scope>
    <source>
        <strain evidence="1">JCM 9152</strain>
    </source>
</reference>
<dbReference type="RefSeq" id="WP_035339833.1">
    <property type="nucleotide sequence ID" value="NZ_BAUU01000001.1"/>
</dbReference>
<keyword evidence="2" id="KW-1185">Reference proteome</keyword>
<dbReference type="AlphaFoldDB" id="W4QA46"/>
<gene>
    <name evidence="1" type="ORF">JCM9152_189</name>
</gene>
<organism evidence="1 2">
    <name type="scientific">Halalkalibacter hemicellulosilyticusJCM 9152</name>
    <dbReference type="NCBI Taxonomy" id="1236971"/>
    <lineage>
        <taxon>Bacteria</taxon>
        <taxon>Bacillati</taxon>
        <taxon>Bacillota</taxon>
        <taxon>Bacilli</taxon>
        <taxon>Bacillales</taxon>
        <taxon>Bacillaceae</taxon>
        <taxon>Halalkalibacter</taxon>
    </lineage>
</organism>
<sequence length="156" mass="18147">MGKSIYPGRFTADNQEDIVVFMIGMRVNQWWAVHKWLPVFLAMPPMMRELAKNKELGCLSMESFSGLRTTYLLQYWRSEKDLFTYARGDLHLPAWKSFNKRARNNSAVGFYHETYVVPKGSSEAIYVNMPRFGLANATFHISVDSKLDTAEQRLRR</sequence>
<comment type="caution">
    <text evidence="1">The sequence shown here is derived from an EMBL/GenBank/DDBJ whole genome shotgun (WGS) entry which is preliminary data.</text>
</comment>
<dbReference type="OrthoDB" id="7566033at2"/>
<proteinExistence type="predicted"/>
<accession>W4QA46</accession>
<dbReference type="InterPro" id="IPR025444">
    <property type="entry name" value="Monooxy_af470"/>
</dbReference>